<dbReference type="Proteomes" id="UP000447434">
    <property type="component" value="Chromosome 15"/>
</dbReference>
<feature type="region of interest" description="Disordered" evidence="4">
    <location>
        <begin position="1179"/>
        <end position="1208"/>
    </location>
</feature>
<feature type="region of interest" description="Disordered" evidence="4">
    <location>
        <begin position="133"/>
        <end position="166"/>
    </location>
</feature>
<dbReference type="PROSITE" id="PS51050">
    <property type="entry name" value="ZF_CW"/>
    <property type="match status" value="1"/>
</dbReference>
<dbReference type="InterPro" id="IPR055300">
    <property type="entry name" value="CWZF3/5/7"/>
</dbReference>
<keyword evidence="6" id="KW-1185">Reference proteome</keyword>
<feature type="compositionally biased region" description="Polar residues" evidence="4">
    <location>
        <begin position="1183"/>
        <end position="1196"/>
    </location>
</feature>
<dbReference type="EMBL" id="WOCE01000015">
    <property type="protein sequence ID" value="KAE9598683.1"/>
    <property type="molecule type" value="Genomic_DNA"/>
</dbReference>
<evidence type="ECO:0000313" key="5">
    <source>
        <dbReference type="EMBL" id="KAE9598683.1"/>
    </source>
</evidence>
<evidence type="ECO:0000256" key="1">
    <source>
        <dbReference type="ARBA" id="ARBA00022723"/>
    </source>
</evidence>
<evidence type="ECO:0000313" key="6">
    <source>
        <dbReference type="Proteomes" id="UP000447434"/>
    </source>
</evidence>
<dbReference type="Pfam" id="PF24756">
    <property type="entry name" value="THD_CWZF3-5-7"/>
    <property type="match status" value="1"/>
</dbReference>
<keyword evidence="3" id="KW-0862">Zinc</keyword>
<name>A0A6A4P1S6_LUPAL</name>
<dbReference type="GO" id="GO:0008270">
    <property type="term" value="F:zinc ion binding"/>
    <property type="evidence" value="ECO:0007669"/>
    <property type="project" value="UniProtKB-KW"/>
</dbReference>
<feature type="compositionally biased region" description="Basic and acidic residues" evidence="4">
    <location>
        <begin position="147"/>
        <end position="159"/>
    </location>
</feature>
<feature type="region of interest" description="Disordered" evidence="4">
    <location>
        <begin position="458"/>
        <end position="554"/>
    </location>
</feature>
<accession>A0A6A4P1S6</accession>
<keyword evidence="2" id="KW-0863">Zinc-finger</keyword>
<dbReference type="PANTHER" id="PTHR46524:SF12">
    <property type="entry name" value="CW-TYPE DOMAIN-CONTAINING PROTEIN"/>
    <property type="match status" value="1"/>
</dbReference>
<dbReference type="OrthoDB" id="757982at2759"/>
<evidence type="ECO:0000256" key="2">
    <source>
        <dbReference type="ARBA" id="ARBA00022771"/>
    </source>
</evidence>
<dbReference type="InterPro" id="IPR056406">
    <property type="entry name" value="THD_CWZF3/5/7"/>
</dbReference>
<evidence type="ECO:0000256" key="4">
    <source>
        <dbReference type="SAM" id="MobiDB-lite"/>
    </source>
</evidence>
<keyword evidence="1" id="KW-0479">Metal-binding</keyword>
<organism evidence="5 6">
    <name type="scientific">Lupinus albus</name>
    <name type="common">White lupine</name>
    <name type="synonym">Lupinus termis</name>
    <dbReference type="NCBI Taxonomy" id="3870"/>
    <lineage>
        <taxon>Eukaryota</taxon>
        <taxon>Viridiplantae</taxon>
        <taxon>Streptophyta</taxon>
        <taxon>Embryophyta</taxon>
        <taxon>Tracheophyta</taxon>
        <taxon>Spermatophyta</taxon>
        <taxon>Magnoliopsida</taxon>
        <taxon>eudicotyledons</taxon>
        <taxon>Gunneridae</taxon>
        <taxon>Pentapetalae</taxon>
        <taxon>rosids</taxon>
        <taxon>fabids</taxon>
        <taxon>Fabales</taxon>
        <taxon>Fabaceae</taxon>
        <taxon>Papilionoideae</taxon>
        <taxon>50 kb inversion clade</taxon>
        <taxon>genistoids sensu lato</taxon>
        <taxon>core genistoids</taxon>
        <taxon>Genisteae</taxon>
        <taxon>Lupinus</taxon>
    </lineage>
</organism>
<reference evidence="6" key="1">
    <citation type="journal article" date="2020" name="Nat. Commun.">
        <title>Genome sequence of the cluster root forming white lupin.</title>
        <authorList>
            <person name="Hufnagel B."/>
            <person name="Marques A."/>
            <person name="Soriano A."/>
            <person name="Marques L."/>
            <person name="Divol F."/>
            <person name="Doumas P."/>
            <person name="Sallet E."/>
            <person name="Mancinotti D."/>
            <person name="Carrere S."/>
            <person name="Marande W."/>
            <person name="Arribat S."/>
            <person name="Keller J."/>
            <person name="Huneau C."/>
            <person name="Blein T."/>
            <person name="Aime D."/>
            <person name="Laguerre M."/>
            <person name="Taylor J."/>
            <person name="Schubert V."/>
            <person name="Nelson M."/>
            <person name="Geu-Flores F."/>
            <person name="Crespi M."/>
            <person name="Gallardo-Guerrero K."/>
            <person name="Delaux P.-M."/>
            <person name="Salse J."/>
            <person name="Berges H."/>
            <person name="Guyot R."/>
            <person name="Gouzy J."/>
            <person name="Peret B."/>
        </authorList>
    </citation>
    <scope>NUCLEOTIDE SEQUENCE [LARGE SCALE GENOMIC DNA]</scope>
    <source>
        <strain evidence="6">cv. Amiga</strain>
    </source>
</reference>
<feature type="compositionally biased region" description="Basic and acidic residues" evidence="4">
    <location>
        <begin position="458"/>
        <end position="477"/>
    </location>
</feature>
<dbReference type="Gene3D" id="3.30.40.100">
    <property type="match status" value="1"/>
</dbReference>
<protein>
    <submittedName>
        <fullName evidence="5">Putative transcription factor &amp; chromatin remodeling CW-Zn family</fullName>
    </submittedName>
</protein>
<dbReference type="Pfam" id="PF07496">
    <property type="entry name" value="zf-CW"/>
    <property type="match status" value="1"/>
</dbReference>
<gene>
    <name evidence="5" type="ORF">Lalb_Chr15g0083591</name>
</gene>
<feature type="region of interest" description="Disordered" evidence="4">
    <location>
        <begin position="884"/>
        <end position="906"/>
    </location>
</feature>
<feature type="region of interest" description="Disordered" evidence="4">
    <location>
        <begin position="997"/>
        <end position="1019"/>
    </location>
</feature>
<dbReference type="PANTHER" id="PTHR46524">
    <property type="entry name" value="CW-TYPE ZINC FINGER"/>
    <property type="match status" value="1"/>
</dbReference>
<feature type="region of interest" description="Disordered" evidence="4">
    <location>
        <begin position="924"/>
        <end position="947"/>
    </location>
</feature>
<evidence type="ECO:0000256" key="3">
    <source>
        <dbReference type="ARBA" id="ARBA00022833"/>
    </source>
</evidence>
<feature type="compositionally biased region" description="Basic and acidic residues" evidence="4">
    <location>
        <begin position="1198"/>
        <end position="1208"/>
    </location>
</feature>
<sequence>MENNTELEEGEAFSYKDDDEDNIYLDSLSYIDERIQHVLGHFQKDFEGGVTAENLGSKYGSYGSFLPTYERSCVESHPKTPQRNHCSPNSPINLHKEVASRRLKAPSIAPPSRLGTSSYSSYLIHNVRTPSVDGSVKKEGMISSSEVADRSTIKDDTTKKSGNSNDQRTLKLRFKMKSNIFAQKNGAIYSGLGLDNSPSSSMGNSPVESEGMATVSKENVNDSPAVIIQVMTSFPIPRGVLTSPLPESMLYLIKKENVIGDCRYMSSANGNQEPSSMYTGESDSLVGDGHLRKKVRIGKLSEKQLELKHMNGVLSENDMTLHSKKKLGNTIPDCKEIISNDLKCMALSSSVFDAGGTTKVTGKASEVSKEVNKGRMEGRMVSVGAVKQESLESISGQGFDKIGKQRAGNGFMKNILENELENPYKDNFRVPKNNDKCNDTSMISEKVECDAVKCKADQNPQKHETNQKKKTLSEGKNKSKVSQSLGKAESVARKDSFGCTNNPKVTDKESADIYVTSGRSKMNKTKSLKDNKVRDSNRDSLKEKKSEWKVDGPPGNIAIKNGNIDNFVKQSAFGAKIKKRPSVNKVDDQLLAEPCTKDASGSFPIVENELVPEMIRSAVAAPQLIAEDWVCCDSCEKWRLLPTGIKTEQLPEKWLCSMQNWLSGMNLCDISEEETTNALYASYQIPISEGKNNIQSHAAGLASGVSSDAVQIGLNQEKSNSNVLSIRGKKRHAIKEKTMLEFNNRMINAQESGKIISLTDMNQHPEDSNPMKHMTSKHFSMYNKLIEERHVAKDIQKQINGGDKKLIKLKRKMDTDQYRSGTPKKSKTEDVCYAKKLLKPSMSIDKVGLKSRNGQPAKASGMDMQKYDNYCLPEDVEDKLLDPVKKDGDQSLSDDGSFDVKHGSKNDVSVKKRKFKDWVDNEKHDDSFSLQGDKQCGKEGNASGFRKEKKSRILNTEAKSVMEADDKLNKGGMTHACLSGCRGQMDVGTKVKFVDKAQQPKKHRVNTASHKSSDGIGQLGKDFGSGQLSLAPTSSSSKVLGSNRAKANLEDVIGSPVESVTSSSLRTSKLNKHILAVGGISGRDDASKGGLSSIGSRRSADNTEGMLSVKLKDRISHNLHPACHNVSIIEYRVEDVKDKARVRAKTSEVKNDHLFEGGVPVEQCGSCTNAMHHEEKVDKNNQESKLSWQKSGNVTSLHGKEKDWMSGSKVGKDKMKLSALENDYSKNGGRHGSTVDPSYHAYVPETKNNAKCSSPKSKHEIDNISQKNALRHGSSETGKKTKVKQKDLESSVLKMDAQCRTDRWNISQQNLIQGSEDENEANYVYPESRDGKSLVLTSSVSEVKSEALYVGSRTEPGFQKGGMNNELPVHVSGNGDVAKTMIKSVDLSSNVGVNYNPEKVPDQHLIVSSPMQTKSSQTASNMLEEATKLKDRADHYKSSGFEFESNETYFDAALKFLHGASLVENCHNESRKHEDMNQTQLYATAANLFKSCAHEYERHQEMAAAALSYKCMEVAYMRVVYCKHPSTNMDRHELQTTLQMVSQGESSSSSASDIDNLNNQTAVYKATFPVATNNLVSGNQVISAQTRPNLVRLLDFTQDINFAMEASGKCQSAFAAANVNMEEARHKDCIKSIRRVIDFSFQDADELVHLVLMATNAIRLAGLGSARD</sequence>
<proteinExistence type="predicted"/>
<feature type="compositionally biased region" description="Basic and acidic residues" evidence="4">
    <location>
        <begin position="527"/>
        <end position="550"/>
    </location>
</feature>
<comment type="caution">
    <text evidence="5">The sequence shown here is derived from an EMBL/GenBank/DDBJ whole genome shotgun (WGS) entry which is preliminary data.</text>
</comment>
<dbReference type="InterPro" id="IPR011124">
    <property type="entry name" value="Znf_CW"/>
</dbReference>